<feature type="region of interest" description="Disordered" evidence="1">
    <location>
        <begin position="83"/>
        <end position="162"/>
    </location>
</feature>
<feature type="compositionally biased region" description="Gly residues" evidence="1">
    <location>
        <begin position="129"/>
        <end position="141"/>
    </location>
</feature>
<dbReference type="Proteomes" id="UP000076532">
    <property type="component" value="Unassembled WGS sequence"/>
</dbReference>
<proteinExistence type="predicted"/>
<accession>A0A165WT93</accession>
<protein>
    <submittedName>
        <fullName evidence="2">Uncharacterized protein</fullName>
    </submittedName>
</protein>
<evidence type="ECO:0000256" key="1">
    <source>
        <dbReference type="SAM" id="MobiDB-lite"/>
    </source>
</evidence>
<dbReference type="AlphaFoldDB" id="A0A165WT93"/>
<dbReference type="STRING" id="436010.A0A165WT93"/>
<dbReference type="EMBL" id="KV417737">
    <property type="protein sequence ID" value="KZP07893.1"/>
    <property type="molecule type" value="Genomic_DNA"/>
</dbReference>
<evidence type="ECO:0000313" key="2">
    <source>
        <dbReference type="EMBL" id="KZP07893.1"/>
    </source>
</evidence>
<gene>
    <name evidence="2" type="ORF">FIBSPDRAFT_939265</name>
</gene>
<name>A0A165WT93_9AGAM</name>
<feature type="compositionally biased region" description="Polar residues" evidence="1">
    <location>
        <begin position="87"/>
        <end position="100"/>
    </location>
</feature>
<sequence length="162" mass="14616">MSTSNTAGTGAGAGTGGGAGSGIGSKIKGAIQVVHGVGDSIRGTVLGGVDTVAGDTSSAGAGDNIATRGRAEVDQGMANLRGGNAASVAQTSPTHTAPSVGTSVGGTGTFGGIGPTGTGTRTGALGHTTGSGAGAGAGVIGSGNQTTQAAPVKQQGSAGGVI</sequence>
<evidence type="ECO:0000313" key="3">
    <source>
        <dbReference type="Proteomes" id="UP000076532"/>
    </source>
</evidence>
<dbReference type="OrthoDB" id="2590867at2759"/>
<reference evidence="2 3" key="1">
    <citation type="journal article" date="2016" name="Mol. Biol. Evol.">
        <title>Comparative Genomics of Early-Diverging Mushroom-Forming Fungi Provides Insights into the Origins of Lignocellulose Decay Capabilities.</title>
        <authorList>
            <person name="Nagy L.G."/>
            <person name="Riley R."/>
            <person name="Tritt A."/>
            <person name="Adam C."/>
            <person name="Daum C."/>
            <person name="Floudas D."/>
            <person name="Sun H."/>
            <person name="Yadav J.S."/>
            <person name="Pangilinan J."/>
            <person name="Larsson K.H."/>
            <person name="Matsuura K."/>
            <person name="Barry K."/>
            <person name="Labutti K."/>
            <person name="Kuo R."/>
            <person name="Ohm R.A."/>
            <person name="Bhattacharya S.S."/>
            <person name="Shirouzu T."/>
            <person name="Yoshinaga Y."/>
            <person name="Martin F.M."/>
            <person name="Grigoriev I.V."/>
            <person name="Hibbett D.S."/>
        </authorList>
    </citation>
    <scope>NUCLEOTIDE SEQUENCE [LARGE SCALE GENOMIC DNA]</scope>
    <source>
        <strain evidence="2 3">CBS 109695</strain>
    </source>
</reference>
<organism evidence="2 3">
    <name type="scientific">Athelia psychrophila</name>
    <dbReference type="NCBI Taxonomy" id="1759441"/>
    <lineage>
        <taxon>Eukaryota</taxon>
        <taxon>Fungi</taxon>
        <taxon>Dikarya</taxon>
        <taxon>Basidiomycota</taxon>
        <taxon>Agaricomycotina</taxon>
        <taxon>Agaricomycetes</taxon>
        <taxon>Agaricomycetidae</taxon>
        <taxon>Atheliales</taxon>
        <taxon>Atheliaceae</taxon>
        <taxon>Athelia</taxon>
    </lineage>
</organism>
<keyword evidence="3" id="KW-1185">Reference proteome</keyword>
<feature type="compositionally biased region" description="Low complexity" evidence="1">
    <location>
        <begin position="118"/>
        <end position="128"/>
    </location>
</feature>
<feature type="compositionally biased region" description="Gly residues" evidence="1">
    <location>
        <begin position="103"/>
        <end position="117"/>
    </location>
</feature>